<keyword evidence="5 7" id="KW-0472">Membrane</keyword>
<feature type="transmembrane region" description="Helical" evidence="7">
    <location>
        <begin position="242"/>
        <end position="263"/>
    </location>
</feature>
<sequence length="330" mass="32904">MSTPLSTVREPATDAAPTGAAGPGAGSRKPGLDVFGGAALVATVCLWSAFALSDRALASSTLRPADAALIRFGLPVALLAPALWKRRRQYAAMRPGPAIKIILGGGVPFYLAVTYGGSLTSAAFVGALVPGMVPLFAALLAALGGSTPKRVQTAGLGLISLGVAALVAPEVAAVDERTLTGAGLLLLASGLWALYTAGLRETNLDAVASMGLLCAPTFVGVALLILTGLLPSTLAHAAPHDVLVFALVQGIGTGVCSGLLYAVAVRRLGSSRCTTVGSLSPVLTAAAAVPLLGETLTVVVTAGTALIAAGVVLANRTGAPKTRRRPAGHR</sequence>
<feature type="transmembrane region" description="Helical" evidence="7">
    <location>
        <begin position="179"/>
        <end position="198"/>
    </location>
</feature>
<dbReference type="Pfam" id="PF00892">
    <property type="entry name" value="EamA"/>
    <property type="match status" value="1"/>
</dbReference>
<keyword evidence="4 7" id="KW-1133">Transmembrane helix</keyword>
<evidence type="ECO:0000256" key="5">
    <source>
        <dbReference type="ARBA" id="ARBA00023136"/>
    </source>
</evidence>
<organism evidence="9 10">
    <name type="scientific">Nonomuraea rhodomycinica</name>
    <dbReference type="NCBI Taxonomy" id="1712872"/>
    <lineage>
        <taxon>Bacteria</taxon>
        <taxon>Bacillati</taxon>
        <taxon>Actinomycetota</taxon>
        <taxon>Actinomycetes</taxon>
        <taxon>Streptosporangiales</taxon>
        <taxon>Streptosporangiaceae</taxon>
        <taxon>Nonomuraea</taxon>
    </lineage>
</organism>
<dbReference type="PANTHER" id="PTHR32322:SF2">
    <property type="entry name" value="EAMA DOMAIN-CONTAINING PROTEIN"/>
    <property type="match status" value="1"/>
</dbReference>
<feature type="transmembrane region" description="Helical" evidence="7">
    <location>
        <begin position="155"/>
        <end position="173"/>
    </location>
</feature>
<dbReference type="RefSeq" id="WP_175598899.1">
    <property type="nucleotide sequence ID" value="NZ_JABWGO010000001.1"/>
</dbReference>
<feature type="transmembrane region" description="Helical" evidence="7">
    <location>
        <begin position="65"/>
        <end position="84"/>
    </location>
</feature>
<dbReference type="AlphaFoldDB" id="A0A7Y6IJI6"/>
<evidence type="ECO:0000256" key="3">
    <source>
        <dbReference type="ARBA" id="ARBA00022692"/>
    </source>
</evidence>
<evidence type="ECO:0000313" key="9">
    <source>
        <dbReference type="EMBL" id="NUW39341.1"/>
    </source>
</evidence>
<comment type="subcellular location">
    <subcellularLocation>
        <location evidence="1">Membrane</location>
        <topology evidence="1">Multi-pass membrane protein</topology>
    </subcellularLocation>
</comment>
<evidence type="ECO:0000259" key="8">
    <source>
        <dbReference type="Pfam" id="PF00892"/>
    </source>
</evidence>
<reference evidence="9 10" key="1">
    <citation type="submission" date="2020-06" db="EMBL/GenBank/DDBJ databases">
        <authorList>
            <person name="Chanama M."/>
        </authorList>
    </citation>
    <scope>NUCLEOTIDE SEQUENCE [LARGE SCALE GENOMIC DNA]</scope>
    <source>
        <strain evidence="9 10">TBRC6557</strain>
    </source>
</reference>
<accession>A0A7Y6IJI6</accession>
<feature type="transmembrane region" description="Helical" evidence="7">
    <location>
        <begin position="122"/>
        <end position="143"/>
    </location>
</feature>
<dbReference type="GO" id="GO:0016020">
    <property type="term" value="C:membrane"/>
    <property type="evidence" value="ECO:0007669"/>
    <property type="project" value="UniProtKB-SubCell"/>
</dbReference>
<dbReference type="PANTHER" id="PTHR32322">
    <property type="entry name" value="INNER MEMBRANE TRANSPORTER"/>
    <property type="match status" value="1"/>
</dbReference>
<name>A0A7Y6IJI6_9ACTN</name>
<comment type="caution">
    <text evidence="9">The sequence shown here is derived from an EMBL/GenBank/DDBJ whole genome shotgun (WGS) entry which is preliminary data.</text>
</comment>
<proteinExistence type="inferred from homology"/>
<dbReference type="SUPFAM" id="SSF103481">
    <property type="entry name" value="Multidrug resistance efflux transporter EmrE"/>
    <property type="match status" value="2"/>
</dbReference>
<evidence type="ECO:0000256" key="4">
    <source>
        <dbReference type="ARBA" id="ARBA00022989"/>
    </source>
</evidence>
<feature type="transmembrane region" description="Helical" evidence="7">
    <location>
        <begin position="34"/>
        <end position="53"/>
    </location>
</feature>
<comment type="similarity">
    <text evidence="2">Belongs to the EamA transporter family.</text>
</comment>
<dbReference type="Proteomes" id="UP000546126">
    <property type="component" value="Unassembled WGS sequence"/>
</dbReference>
<evidence type="ECO:0000256" key="1">
    <source>
        <dbReference type="ARBA" id="ARBA00004141"/>
    </source>
</evidence>
<dbReference type="InterPro" id="IPR037185">
    <property type="entry name" value="EmrE-like"/>
</dbReference>
<dbReference type="InterPro" id="IPR050638">
    <property type="entry name" value="AA-Vitamin_Transporters"/>
</dbReference>
<dbReference type="EMBL" id="JABWGO010000001">
    <property type="protein sequence ID" value="NUW39341.1"/>
    <property type="molecule type" value="Genomic_DNA"/>
</dbReference>
<feature type="transmembrane region" description="Helical" evidence="7">
    <location>
        <begin position="298"/>
        <end position="315"/>
    </location>
</feature>
<evidence type="ECO:0000313" key="10">
    <source>
        <dbReference type="Proteomes" id="UP000546126"/>
    </source>
</evidence>
<feature type="domain" description="EamA" evidence="8">
    <location>
        <begin position="180"/>
        <end position="315"/>
    </location>
</feature>
<feature type="region of interest" description="Disordered" evidence="6">
    <location>
        <begin position="1"/>
        <end position="26"/>
    </location>
</feature>
<keyword evidence="10" id="KW-1185">Reference proteome</keyword>
<feature type="transmembrane region" description="Helical" evidence="7">
    <location>
        <begin position="275"/>
        <end position="292"/>
    </location>
</feature>
<gene>
    <name evidence="9" type="ORF">HT134_04225</name>
</gene>
<keyword evidence="3 7" id="KW-0812">Transmembrane</keyword>
<feature type="transmembrane region" description="Helical" evidence="7">
    <location>
        <begin position="96"/>
        <end position="116"/>
    </location>
</feature>
<dbReference type="Gene3D" id="1.10.3730.20">
    <property type="match status" value="1"/>
</dbReference>
<evidence type="ECO:0000256" key="2">
    <source>
        <dbReference type="ARBA" id="ARBA00007362"/>
    </source>
</evidence>
<dbReference type="InterPro" id="IPR000620">
    <property type="entry name" value="EamA_dom"/>
</dbReference>
<evidence type="ECO:0000256" key="6">
    <source>
        <dbReference type="SAM" id="MobiDB-lite"/>
    </source>
</evidence>
<evidence type="ECO:0000256" key="7">
    <source>
        <dbReference type="SAM" id="Phobius"/>
    </source>
</evidence>
<feature type="transmembrane region" description="Helical" evidence="7">
    <location>
        <begin position="210"/>
        <end position="230"/>
    </location>
</feature>
<protein>
    <submittedName>
        <fullName evidence="9">DMT family transporter</fullName>
    </submittedName>
</protein>